<evidence type="ECO:0000313" key="6">
    <source>
        <dbReference type="Proteomes" id="UP000663249"/>
    </source>
</evidence>
<comment type="subcellular location">
    <subcellularLocation>
        <location evidence="1">Secreted</location>
    </subcellularLocation>
</comment>
<evidence type="ECO:0000256" key="1">
    <source>
        <dbReference type="ARBA" id="ARBA00004613"/>
    </source>
</evidence>
<gene>
    <name evidence="5" type="ORF">JTY93_14140</name>
</gene>
<keyword evidence="6" id="KW-1185">Reference proteome</keyword>
<dbReference type="InterPro" id="IPR011049">
    <property type="entry name" value="Serralysin-like_metalloprot_C"/>
</dbReference>
<proteinExistence type="predicted"/>
<dbReference type="EMBL" id="CP070506">
    <property type="protein sequence ID" value="QSB37524.1"/>
    <property type="molecule type" value="Genomic_DNA"/>
</dbReference>
<dbReference type="SMART" id="SM00235">
    <property type="entry name" value="ZnMc"/>
    <property type="match status" value="1"/>
</dbReference>
<dbReference type="Proteomes" id="UP000663249">
    <property type="component" value="Chromosome"/>
</dbReference>
<dbReference type="RefSeq" id="WP_205475604.1">
    <property type="nucleotide sequence ID" value="NZ_CP070506.1"/>
</dbReference>
<dbReference type="SUPFAM" id="SSF55486">
    <property type="entry name" value="Metalloproteases ('zincins'), catalytic domain"/>
    <property type="match status" value="1"/>
</dbReference>
<dbReference type="PRINTS" id="PR00313">
    <property type="entry name" value="CABNDNGRPT"/>
</dbReference>
<evidence type="ECO:0000313" key="5">
    <source>
        <dbReference type="EMBL" id="QSB37524.1"/>
    </source>
</evidence>
<dbReference type="InterPro" id="IPR024079">
    <property type="entry name" value="MetalloPept_cat_dom_sf"/>
</dbReference>
<dbReference type="Gene3D" id="3.40.390.10">
    <property type="entry name" value="Collagenase (Catalytic Domain)"/>
    <property type="match status" value="1"/>
</dbReference>
<name>A0ABX7JQP0_9PSED</name>
<evidence type="ECO:0000259" key="4">
    <source>
        <dbReference type="SMART" id="SM00235"/>
    </source>
</evidence>
<dbReference type="InterPro" id="IPR013858">
    <property type="entry name" value="Peptidase_M10B_C"/>
</dbReference>
<evidence type="ECO:0000256" key="3">
    <source>
        <dbReference type="ARBA" id="ARBA00022737"/>
    </source>
</evidence>
<dbReference type="Gene3D" id="2.150.10.10">
    <property type="entry name" value="Serralysin-like metalloprotease, C-terminal"/>
    <property type="match status" value="1"/>
</dbReference>
<keyword evidence="2" id="KW-0964">Secreted</keyword>
<organism evidence="5 6">
    <name type="scientific">Pseudomonas hygromyciniae</name>
    <dbReference type="NCBI Taxonomy" id="2812000"/>
    <lineage>
        <taxon>Bacteria</taxon>
        <taxon>Pseudomonadati</taxon>
        <taxon>Pseudomonadota</taxon>
        <taxon>Gammaproteobacteria</taxon>
        <taxon>Pseudomonadales</taxon>
        <taxon>Pseudomonadaceae</taxon>
        <taxon>Pseudomonas</taxon>
    </lineage>
</organism>
<reference evidence="5 6" key="1">
    <citation type="submission" date="2021-02" db="EMBL/GenBank/DDBJ databases">
        <title>Genomic and phenotypic characterization of Pseudomonas hygromyciniae, a novel bacterial species discovered from a commercially purchased antibiotic vial.</title>
        <authorList>
            <person name="Turner T.L."/>
            <person name="Mitra S.D."/>
            <person name="Kochan T.J."/>
            <person name="Pincus N.B."/>
            <person name="Lebrun-Corbin M."/>
            <person name="Cheung B."/>
            <person name="Gatesy S.W."/>
            <person name="Afzal T."/>
            <person name="Ozer E.A."/>
            <person name="Hauser A.R."/>
        </authorList>
    </citation>
    <scope>NUCLEOTIDE SEQUENCE [LARGE SCALE GENOMIC DNA]</scope>
    <source>
        <strain evidence="5 6">SDM007</strain>
    </source>
</reference>
<evidence type="ECO:0000256" key="2">
    <source>
        <dbReference type="ARBA" id="ARBA00022525"/>
    </source>
</evidence>
<protein>
    <submittedName>
        <fullName evidence="5">M10 family metallopeptidase C-terminal domain-containing protein</fullName>
    </submittedName>
</protein>
<dbReference type="Pfam" id="PF08548">
    <property type="entry name" value="Peptidase_M10_C"/>
    <property type="match status" value="1"/>
</dbReference>
<dbReference type="InterPro" id="IPR006026">
    <property type="entry name" value="Peptidase_Metallo"/>
</dbReference>
<dbReference type="PRINTS" id="PR00138">
    <property type="entry name" value="MATRIXIN"/>
</dbReference>
<dbReference type="SUPFAM" id="SSF51120">
    <property type="entry name" value="beta-Roll"/>
    <property type="match status" value="1"/>
</dbReference>
<feature type="domain" description="Peptidase metallopeptidase" evidence="4">
    <location>
        <begin position="63"/>
        <end position="239"/>
    </location>
</feature>
<accession>A0ABX7JQP0</accession>
<sequence>MFFGKAFAGQLFEFIKKDLIAMNVGSHSQRTRLAMLDASSGSKTNEKPSFSTDQAAEQLTRGGFKFYDRNQDGKIEISVRIDPSYSAGQKASILNALQCWQDVTNVTFKVGTQAADGSIDIVNDPNSSGGVTQLPNYYHPNVKMTIGTKYASHTPKAGDGFSYIAAHELGHALGLKHPGDYNSNDGGYEKNAEYAQDTKARSAMSYWAETHQPGHRFDRELPSGPMLDDIRAVQGNYGSNNNTRSSDTVYGFNSNTDRPSMSLQSANDAPVFSIWDGGGNDTLDLSGFRQSQVINLNAESFSDVGGLKGNISIARGVVLENAIGGHGDDHLIGNHVGNRIKGGGGADKLLGGGGADVFVYDHASDSTLERPDELLDFETGTDKIDLAGVLHKAQLASATVVERFSGRRGEIVLSYNHQDAKA</sequence>
<dbReference type="InterPro" id="IPR021190">
    <property type="entry name" value="Pept_M10A"/>
</dbReference>
<keyword evidence="3" id="KW-0677">Repeat</keyword>